<protein>
    <recommendedName>
        <fullName evidence="2">Amidase domain-containing protein</fullName>
    </recommendedName>
</protein>
<evidence type="ECO:0000313" key="4">
    <source>
        <dbReference type="Proteomes" id="UP001255856"/>
    </source>
</evidence>
<dbReference type="PROSITE" id="PS00571">
    <property type="entry name" value="AMIDASES"/>
    <property type="match status" value="1"/>
</dbReference>
<comment type="caution">
    <text evidence="3">The sequence shown here is derived from an EMBL/GenBank/DDBJ whole genome shotgun (WGS) entry which is preliminary data.</text>
</comment>
<dbReference type="AlphaFoldDB" id="A0AAD9MGY2"/>
<dbReference type="Pfam" id="PF01425">
    <property type="entry name" value="Amidase"/>
    <property type="match status" value="2"/>
</dbReference>
<dbReference type="InterPro" id="IPR036928">
    <property type="entry name" value="AS_sf"/>
</dbReference>
<dbReference type="Gene3D" id="3.90.1300.10">
    <property type="entry name" value="Amidase signature (AS) domain"/>
    <property type="match status" value="1"/>
</dbReference>
<organism evidence="3 4">
    <name type="scientific">Prototheca wickerhamii</name>
    <dbReference type="NCBI Taxonomy" id="3111"/>
    <lineage>
        <taxon>Eukaryota</taxon>
        <taxon>Viridiplantae</taxon>
        <taxon>Chlorophyta</taxon>
        <taxon>core chlorophytes</taxon>
        <taxon>Trebouxiophyceae</taxon>
        <taxon>Chlorellales</taxon>
        <taxon>Chlorellaceae</taxon>
        <taxon>Prototheca</taxon>
    </lineage>
</organism>
<dbReference type="Proteomes" id="UP001255856">
    <property type="component" value="Unassembled WGS sequence"/>
</dbReference>
<dbReference type="InterPro" id="IPR023631">
    <property type="entry name" value="Amidase_dom"/>
</dbReference>
<name>A0AAD9MGY2_PROWI</name>
<evidence type="ECO:0000313" key="3">
    <source>
        <dbReference type="EMBL" id="KAK2075992.1"/>
    </source>
</evidence>
<accession>A0AAD9MGY2</accession>
<dbReference type="PANTHER" id="PTHR42678">
    <property type="entry name" value="AMIDASE"/>
    <property type="match status" value="1"/>
</dbReference>
<feature type="domain" description="Amidase" evidence="2">
    <location>
        <begin position="61"/>
        <end position="365"/>
    </location>
</feature>
<gene>
    <name evidence="3" type="ORF">QBZ16_001328</name>
</gene>
<keyword evidence="4" id="KW-1185">Reference proteome</keyword>
<reference evidence="3" key="1">
    <citation type="submission" date="2021-01" db="EMBL/GenBank/DDBJ databases">
        <authorList>
            <person name="Eckstrom K.M.E."/>
        </authorList>
    </citation>
    <scope>NUCLEOTIDE SEQUENCE</scope>
    <source>
        <strain evidence="3">UVCC 0001</strain>
    </source>
</reference>
<sequence>MLPNSGVLYPSDAIGVAALSMRDLEQGLCPSTPTGTVPVEELSVREVRALLLDGKMSCQQLVETYITRIAVYDSPTGLNAVRSLAVESALAAARALDEELAALLARAGADGAARELRPLFCAPLLLKDNIDFPGLPTTAGAKALAGNYPSAPAHVVRRLEAAGAIVLGKSNMGEFALFPSFTVGSLAGFTRNPYHLARSPGGSSGGSAAAVAANLALGALGTDTGNSVRGPASHAGVVGLRPSIGLVGRSGVIPLRLDRDTVSPIARSVADAAALLSAMAGLDPEDEASRHELGPASNATVETASDANGTYFEDYTRFLDDRALSQARIGVVREIVDVPGTNREISALFAGALYTMQSMGATLVDNFSITGNELGLDWDADRNGQGPALGHWNVDGHWSDLWACTSPLRTGMDDYLEHVNGTELPQNLADLYAEGNYHPLSRDAILSALQAPEATPEAFPTPTQRQLGLVCGCSYWWDDPCRTEFRRNLVDSMDAAGVDVLVYPTWNEPPLRIGDAWDSYYDGNNSPMIAPQTGSPAISVPMGFTAQGLPAGIQFLARPFDEPTLIAVAHAYERASSLRQPPRLFPDCAGAVSAGPPAASQVAG</sequence>
<dbReference type="InterPro" id="IPR020556">
    <property type="entry name" value="Amidase_CS"/>
</dbReference>
<feature type="domain" description="Amidase" evidence="2">
    <location>
        <begin position="475"/>
        <end position="565"/>
    </location>
</feature>
<dbReference type="SUPFAM" id="SSF75304">
    <property type="entry name" value="Amidase signature (AS) enzymes"/>
    <property type="match status" value="1"/>
</dbReference>
<evidence type="ECO:0000256" key="1">
    <source>
        <dbReference type="ARBA" id="ARBA00009199"/>
    </source>
</evidence>
<proteinExistence type="inferred from homology"/>
<dbReference type="EMBL" id="JASFZW010000012">
    <property type="protein sequence ID" value="KAK2075992.1"/>
    <property type="molecule type" value="Genomic_DNA"/>
</dbReference>
<dbReference type="PANTHER" id="PTHR42678:SF34">
    <property type="entry name" value="OS04G0183300 PROTEIN"/>
    <property type="match status" value="1"/>
</dbReference>
<evidence type="ECO:0000259" key="2">
    <source>
        <dbReference type="Pfam" id="PF01425"/>
    </source>
</evidence>
<comment type="similarity">
    <text evidence="1">Belongs to the amidase family.</text>
</comment>